<dbReference type="Proteomes" id="UP000799640">
    <property type="component" value="Unassembled WGS sequence"/>
</dbReference>
<keyword evidence="3" id="KW-1185">Reference proteome</keyword>
<dbReference type="EMBL" id="ML996696">
    <property type="protein sequence ID" value="KAF2400095.1"/>
    <property type="molecule type" value="Genomic_DNA"/>
</dbReference>
<feature type="compositionally biased region" description="Basic and acidic residues" evidence="1">
    <location>
        <begin position="183"/>
        <end position="195"/>
    </location>
</feature>
<evidence type="ECO:0000256" key="1">
    <source>
        <dbReference type="SAM" id="MobiDB-lite"/>
    </source>
</evidence>
<sequence>MRTVVYIFALNTVPYRHQSRPRKNLPQTPTTNTTSNHIIIIIIIINPFRNHKCTLPPPSPVQTPHHNSTHPPSLPQIHRSQPATLPQNTQRDMPYFVHRNESNQAHAGAAHICRKRDPGRVLCGSKRRFLKSPTTIFSPPSEKKKNVPSLSRLFTGRTIYDTPFEASKNHMSLPNSLTSTDMSKGKEPQHRDPRTQRKPKPILCRVGVSVLQKMDGTRAGRPDNPEREQRQKP</sequence>
<feature type="compositionally biased region" description="Basic and acidic residues" evidence="1">
    <location>
        <begin position="215"/>
        <end position="233"/>
    </location>
</feature>
<evidence type="ECO:0000313" key="2">
    <source>
        <dbReference type="EMBL" id="KAF2400095.1"/>
    </source>
</evidence>
<reference evidence="2" key="1">
    <citation type="journal article" date="2020" name="Stud. Mycol.">
        <title>101 Dothideomycetes genomes: a test case for predicting lifestyles and emergence of pathogens.</title>
        <authorList>
            <person name="Haridas S."/>
            <person name="Albert R."/>
            <person name="Binder M."/>
            <person name="Bloem J."/>
            <person name="Labutti K."/>
            <person name="Salamov A."/>
            <person name="Andreopoulos B."/>
            <person name="Baker S."/>
            <person name="Barry K."/>
            <person name="Bills G."/>
            <person name="Bluhm B."/>
            <person name="Cannon C."/>
            <person name="Castanera R."/>
            <person name="Culley D."/>
            <person name="Daum C."/>
            <person name="Ezra D."/>
            <person name="Gonzalez J."/>
            <person name="Henrissat B."/>
            <person name="Kuo A."/>
            <person name="Liang C."/>
            <person name="Lipzen A."/>
            <person name="Lutzoni F."/>
            <person name="Magnuson J."/>
            <person name="Mondo S."/>
            <person name="Nolan M."/>
            <person name="Ohm R."/>
            <person name="Pangilinan J."/>
            <person name="Park H.-J."/>
            <person name="Ramirez L."/>
            <person name="Alfaro M."/>
            <person name="Sun H."/>
            <person name="Tritt A."/>
            <person name="Yoshinaga Y."/>
            <person name="Zwiers L.-H."/>
            <person name="Turgeon B."/>
            <person name="Goodwin S."/>
            <person name="Spatafora J."/>
            <person name="Crous P."/>
            <person name="Grigoriev I."/>
        </authorList>
    </citation>
    <scope>NUCLEOTIDE SEQUENCE</scope>
    <source>
        <strain evidence="2">CBS 262.69</strain>
    </source>
</reference>
<evidence type="ECO:0000313" key="3">
    <source>
        <dbReference type="Proteomes" id="UP000799640"/>
    </source>
</evidence>
<protein>
    <submittedName>
        <fullName evidence="2">Uncharacterized protein</fullName>
    </submittedName>
</protein>
<organism evidence="2 3">
    <name type="scientific">Trichodelitschia bisporula</name>
    <dbReference type="NCBI Taxonomy" id="703511"/>
    <lineage>
        <taxon>Eukaryota</taxon>
        <taxon>Fungi</taxon>
        <taxon>Dikarya</taxon>
        <taxon>Ascomycota</taxon>
        <taxon>Pezizomycotina</taxon>
        <taxon>Dothideomycetes</taxon>
        <taxon>Dothideomycetes incertae sedis</taxon>
        <taxon>Phaeotrichales</taxon>
        <taxon>Phaeotrichaceae</taxon>
        <taxon>Trichodelitschia</taxon>
    </lineage>
</organism>
<name>A0A6G1HWI4_9PEZI</name>
<proteinExistence type="predicted"/>
<dbReference type="AlphaFoldDB" id="A0A6G1HWI4"/>
<feature type="compositionally biased region" description="Polar residues" evidence="1">
    <location>
        <begin position="169"/>
        <end position="182"/>
    </location>
</feature>
<feature type="compositionally biased region" description="Polar residues" evidence="1">
    <location>
        <begin position="78"/>
        <end position="88"/>
    </location>
</feature>
<gene>
    <name evidence="2" type="ORF">EJ06DRAFT_46715</name>
</gene>
<feature type="region of interest" description="Disordered" evidence="1">
    <location>
        <begin position="165"/>
        <end position="233"/>
    </location>
</feature>
<accession>A0A6G1HWI4</accession>
<feature type="region of interest" description="Disordered" evidence="1">
    <location>
        <begin position="54"/>
        <end position="88"/>
    </location>
</feature>
<feature type="compositionally biased region" description="Polar residues" evidence="1">
    <location>
        <begin position="62"/>
        <end position="71"/>
    </location>
</feature>